<name>A0ABQ9JM76_9CUCU</name>
<feature type="signal peptide" evidence="2">
    <location>
        <begin position="1"/>
        <end position="21"/>
    </location>
</feature>
<proteinExistence type="predicted"/>
<evidence type="ECO:0008006" key="5">
    <source>
        <dbReference type="Google" id="ProtNLM"/>
    </source>
</evidence>
<organism evidence="3 4">
    <name type="scientific">Molorchus minor</name>
    <dbReference type="NCBI Taxonomy" id="1323400"/>
    <lineage>
        <taxon>Eukaryota</taxon>
        <taxon>Metazoa</taxon>
        <taxon>Ecdysozoa</taxon>
        <taxon>Arthropoda</taxon>
        <taxon>Hexapoda</taxon>
        <taxon>Insecta</taxon>
        <taxon>Pterygota</taxon>
        <taxon>Neoptera</taxon>
        <taxon>Endopterygota</taxon>
        <taxon>Coleoptera</taxon>
        <taxon>Polyphaga</taxon>
        <taxon>Cucujiformia</taxon>
        <taxon>Chrysomeloidea</taxon>
        <taxon>Cerambycidae</taxon>
        <taxon>Lamiinae</taxon>
        <taxon>Monochamini</taxon>
        <taxon>Molorchus</taxon>
    </lineage>
</organism>
<keyword evidence="2" id="KW-0732">Signal</keyword>
<dbReference type="Proteomes" id="UP001162164">
    <property type="component" value="Unassembled WGS sequence"/>
</dbReference>
<sequence>MFIPLGFFVTFTAFSFQLVPAGQPWCATVAVVAPNSSTKGSPKRTAALATPSPHPGRPKNWTPGLSSSGGYWAEVSNVRLAESFEKTESSFMGINFQD</sequence>
<feature type="chain" id="PRO_5046183291" description="Secreted protein" evidence="2">
    <location>
        <begin position="22"/>
        <end position="98"/>
    </location>
</feature>
<evidence type="ECO:0000313" key="3">
    <source>
        <dbReference type="EMBL" id="KAJ8979079.1"/>
    </source>
</evidence>
<evidence type="ECO:0000313" key="4">
    <source>
        <dbReference type="Proteomes" id="UP001162164"/>
    </source>
</evidence>
<accession>A0ABQ9JM76</accession>
<dbReference type="EMBL" id="JAPWTJ010000374">
    <property type="protein sequence ID" value="KAJ8979079.1"/>
    <property type="molecule type" value="Genomic_DNA"/>
</dbReference>
<reference evidence="3" key="1">
    <citation type="journal article" date="2023" name="Insect Mol. Biol.">
        <title>Genome sequencing provides insights into the evolution of gene families encoding plant cell wall-degrading enzymes in longhorned beetles.</title>
        <authorList>
            <person name="Shin N.R."/>
            <person name="Okamura Y."/>
            <person name="Kirsch R."/>
            <person name="Pauchet Y."/>
        </authorList>
    </citation>
    <scope>NUCLEOTIDE SEQUENCE</scope>
    <source>
        <strain evidence="3">MMC_N1</strain>
    </source>
</reference>
<evidence type="ECO:0000256" key="1">
    <source>
        <dbReference type="SAM" id="MobiDB-lite"/>
    </source>
</evidence>
<evidence type="ECO:0000256" key="2">
    <source>
        <dbReference type="SAM" id="SignalP"/>
    </source>
</evidence>
<comment type="caution">
    <text evidence="3">The sequence shown here is derived from an EMBL/GenBank/DDBJ whole genome shotgun (WGS) entry which is preliminary data.</text>
</comment>
<gene>
    <name evidence="3" type="ORF">NQ317_015068</name>
</gene>
<keyword evidence="4" id="KW-1185">Reference proteome</keyword>
<protein>
    <recommendedName>
        <fullName evidence="5">Secreted protein</fullName>
    </recommendedName>
</protein>
<feature type="region of interest" description="Disordered" evidence="1">
    <location>
        <begin position="35"/>
        <end position="66"/>
    </location>
</feature>